<protein>
    <submittedName>
        <fullName evidence="2">Uncharacterized protein</fullName>
    </submittedName>
</protein>
<feature type="region of interest" description="Disordered" evidence="1">
    <location>
        <begin position="30"/>
        <end position="73"/>
    </location>
</feature>
<accession>A0A382CMY7</accession>
<evidence type="ECO:0000313" key="2">
    <source>
        <dbReference type="EMBL" id="SVB27021.1"/>
    </source>
</evidence>
<reference evidence="2" key="1">
    <citation type="submission" date="2018-05" db="EMBL/GenBank/DDBJ databases">
        <authorList>
            <person name="Lanie J.A."/>
            <person name="Ng W.-L."/>
            <person name="Kazmierczak K.M."/>
            <person name="Andrzejewski T.M."/>
            <person name="Davidsen T.M."/>
            <person name="Wayne K.J."/>
            <person name="Tettelin H."/>
            <person name="Glass J.I."/>
            <person name="Rusch D."/>
            <person name="Podicherti R."/>
            <person name="Tsui H.-C.T."/>
            <person name="Winkler M.E."/>
        </authorList>
    </citation>
    <scope>NUCLEOTIDE SEQUENCE</scope>
</reference>
<organism evidence="2">
    <name type="scientific">marine metagenome</name>
    <dbReference type="NCBI Taxonomy" id="408172"/>
    <lineage>
        <taxon>unclassified sequences</taxon>
        <taxon>metagenomes</taxon>
        <taxon>ecological metagenomes</taxon>
    </lineage>
</organism>
<evidence type="ECO:0000256" key="1">
    <source>
        <dbReference type="SAM" id="MobiDB-lite"/>
    </source>
</evidence>
<name>A0A382CMY7_9ZZZZ</name>
<sequence length="107" mass="11562">MNRILKTFALFLLVSTVSFVYAQDEIDDTRKGDKSVKDMSDGVKAGSGVKLDGVAKDPGSKPSQAKMAGHEEGKKAVLDDGKAAKKGSFWQSLFGKNKKVKKEDDPN</sequence>
<dbReference type="EMBL" id="UINC01035120">
    <property type="protein sequence ID" value="SVB27021.1"/>
    <property type="molecule type" value="Genomic_DNA"/>
</dbReference>
<dbReference type="AlphaFoldDB" id="A0A382CMY7"/>
<feature type="compositionally biased region" description="Basic and acidic residues" evidence="1">
    <location>
        <begin position="30"/>
        <end position="41"/>
    </location>
</feature>
<gene>
    <name evidence="2" type="ORF">METZ01_LOCUS179875</name>
</gene>
<proteinExistence type="predicted"/>